<dbReference type="SUPFAM" id="SSF143100">
    <property type="entry name" value="TTHA1013/TTHA0281-like"/>
    <property type="match status" value="1"/>
</dbReference>
<gene>
    <name evidence="1" type="ORF">COW91_02000</name>
</gene>
<organism evidence="1 2">
    <name type="scientific">Candidatus Nomurabacteria bacterium CG22_combo_CG10-13_8_21_14_all_32_8</name>
    <dbReference type="NCBI Taxonomy" id="1974732"/>
    <lineage>
        <taxon>Bacteria</taxon>
        <taxon>Candidatus Nomuraibacteriota</taxon>
    </lineage>
</organism>
<dbReference type="InterPro" id="IPR035069">
    <property type="entry name" value="TTHA1013/TTHA0281-like"/>
</dbReference>
<accession>A0A2H0CGP0</accession>
<name>A0A2H0CGP0_9BACT</name>
<evidence type="ECO:0000313" key="1">
    <source>
        <dbReference type="EMBL" id="PIP68961.1"/>
    </source>
</evidence>
<dbReference type="AlphaFoldDB" id="A0A2H0CGP0"/>
<sequence>MKNIIQFQVSKGDTYYVAEGVSVPIVTQAKTLDELKTNIEEAVELHFRGEDMADREFSNTPSIFFSMEMPTRIYT</sequence>
<dbReference type="EMBL" id="PCTI01000031">
    <property type="protein sequence ID" value="PIP68961.1"/>
    <property type="molecule type" value="Genomic_DNA"/>
</dbReference>
<evidence type="ECO:0000313" key="2">
    <source>
        <dbReference type="Proteomes" id="UP000229176"/>
    </source>
</evidence>
<comment type="caution">
    <text evidence="1">The sequence shown here is derived from an EMBL/GenBank/DDBJ whole genome shotgun (WGS) entry which is preliminary data.</text>
</comment>
<evidence type="ECO:0008006" key="3">
    <source>
        <dbReference type="Google" id="ProtNLM"/>
    </source>
</evidence>
<protein>
    <recommendedName>
        <fullName evidence="3">HicB family protein</fullName>
    </recommendedName>
</protein>
<dbReference type="Gene3D" id="3.30.160.250">
    <property type="match status" value="1"/>
</dbReference>
<reference evidence="1 2" key="1">
    <citation type="submission" date="2017-09" db="EMBL/GenBank/DDBJ databases">
        <title>Depth-based differentiation of microbial function through sediment-hosted aquifers and enrichment of novel symbionts in the deep terrestrial subsurface.</title>
        <authorList>
            <person name="Probst A.J."/>
            <person name="Ladd B."/>
            <person name="Jarett J.K."/>
            <person name="Geller-Mcgrath D.E."/>
            <person name="Sieber C.M."/>
            <person name="Emerson J.B."/>
            <person name="Anantharaman K."/>
            <person name="Thomas B.C."/>
            <person name="Malmstrom R."/>
            <person name="Stieglmeier M."/>
            <person name="Klingl A."/>
            <person name="Woyke T."/>
            <person name="Ryan C.M."/>
            <person name="Banfield J.F."/>
        </authorList>
    </citation>
    <scope>NUCLEOTIDE SEQUENCE [LARGE SCALE GENOMIC DNA]</scope>
    <source>
        <strain evidence="1">CG22_combo_CG10-13_8_21_14_all_32_8</strain>
    </source>
</reference>
<proteinExistence type="predicted"/>
<dbReference type="Proteomes" id="UP000229176">
    <property type="component" value="Unassembled WGS sequence"/>
</dbReference>